<evidence type="ECO:0000256" key="6">
    <source>
        <dbReference type="ARBA" id="ARBA00022695"/>
    </source>
</evidence>
<feature type="domain" description="DNA polymerase III beta sliding clamp C-terminal" evidence="13">
    <location>
        <begin position="249"/>
        <end position="363"/>
    </location>
</feature>
<evidence type="ECO:0000256" key="10">
    <source>
        <dbReference type="PIRNR" id="PIRNR000804"/>
    </source>
</evidence>
<sequence length="366" mass="41448">MKLVCKKSDLITGINIVMKAVSSKTTMSILECILIDATEGVIKFTANDMELGIETKVEGEIIEAGSIAIDAKIFSEIVRKLPDNDVVIEVNDETKANITCENSKFNILVKSADDFSYLPEIEKKDKITLSQFALKELIRQTIFTVNDADKNKILTGELFEVMGNRLKVVALDKFRIAIRNMELKEDYGNFKVLVPGKSLNEISKILNGGVDDEVNIYFTSNHILFEFDETKVVSRLIECSNYFDTDKMISNDYKTKITINKKEMANCIDRATLLIKEGDKKPVFLTIKDTEMELSINTFIGSMDESIPIVREGSDMMISFNPKFLIDILRVLDSEEVNIYFTNPKAPCFIRDDENSYIYVVLPVVQ</sequence>
<evidence type="ECO:0000256" key="2">
    <source>
        <dbReference type="ARBA" id="ARBA00010752"/>
    </source>
</evidence>
<dbReference type="GO" id="GO:0009360">
    <property type="term" value="C:DNA polymerase III complex"/>
    <property type="evidence" value="ECO:0007669"/>
    <property type="project" value="InterPro"/>
</dbReference>
<comment type="subcellular location">
    <subcellularLocation>
        <location evidence="1 10">Cytoplasm</location>
    </subcellularLocation>
</comment>
<comment type="caution">
    <text evidence="15">The sequence shown here is derived from an EMBL/GenBank/DDBJ whole genome shotgun (WGS) entry which is preliminary data.</text>
</comment>
<feature type="domain" description="DNA polymerase III beta sliding clamp central" evidence="12">
    <location>
        <begin position="129"/>
        <end position="239"/>
    </location>
</feature>
<evidence type="ECO:0000256" key="4">
    <source>
        <dbReference type="ARBA" id="ARBA00022490"/>
    </source>
</evidence>
<dbReference type="Pfam" id="PF00712">
    <property type="entry name" value="DNA_pol3_beta"/>
    <property type="match status" value="1"/>
</dbReference>
<dbReference type="GO" id="GO:0008408">
    <property type="term" value="F:3'-5' exonuclease activity"/>
    <property type="evidence" value="ECO:0007669"/>
    <property type="project" value="InterPro"/>
</dbReference>
<dbReference type="Gene3D" id="3.10.150.10">
    <property type="entry name" value="DNA Polymerase III, subunit A, domain 2"/>
    <property type="match status" value="2"/>
</dbReference>
<dbReference type="EMBL" id="QSFD01000009">
    <property type="protein sequence ID" value="RHA17378.1"/>
    <property type="molecule type" value="Genomic_DNA"/>
</dbReference>
<evidence type="ECO:0000256" key="9">
    <source>
        <dbReference type="ARBA" id="ARBA00023125"/>
    </source>
</evidence>
<dbReference type="Pfam" id="PF02768">
    <property type="entry name" value="DNA_pol3_beta_3"/>
    <property type="match status" value="1"/>
</dbReference>
<gene>
    <name evidence="15" type="ORF">DW929_04095</name>
    <name evidence="14" type="ORF">DW944_09315</name>
</gene>
<dbReference type="InterPro" id="IPR022637">
    <property type="entry name" value="DNA_polIII_beta_cen"/>
</dbReference>
<evidence type="ECO:0000313" key="16">
    <source>
        <dbReference type="Proteomes" id="UP000284598"/>
    </source>
</evidence>
<proteinExistence type="inferred from homology"/>
<evidence type="ECO:0000313" key="17">
    <source>
        <dbReference type="Proteomes" id="UP000284779"/>
    </source>
</evidence>
<evidence type="ECO:0000256" key="8">
    <source>
        <dbReference type="ARBA" id="ARBA00022932"/>
    </source>
</evidence>
<evidence type="ECO:0000313" key="14">
    <source>
        <dbReference type="EMBL" id="RHA17378.1"/>
    </source>
</evidence>
<evidence type="ECO:0000256" key="1">
    <source>
        <dbReference type="ARBA" id="ARBA00004496"/>
    </source>
</evidence>
<dbReference type="InterPro" id="IPR046938">
    <property type="entry name" value="DNA_clamp_sf"/>
</dbReference>
<keyword evidence="7 10" id="KW-0235">DNA replication</keyword>
<evidence type="ECO:0000256" key="3">
    <source>
        <dbReference type="ARBA" id="ARBA00021035"/>
    </source>
</evidence>
<accession>A0A413S3T1</accession>
<organism evidence="15 16">
    <name type="scientific">Eubacterium ventriosum</name>
    <dbReference type="NCBI Taxonomy" id="39496"/>
    <lineage>
        <taxon>Bacteria</taxon>
        <taxon>Bacillati</taxon>
        <taxon>Bacillota</taxon>
        <taxon>Clostridia</taxon>
        <taxon>Eubacteriales</taxon>
        <taxon>Eubacteriaceae</taxon>
        <taxon>Eubacterium</taxon>
    </lineage>
</organism>
<dbReference type="EMBL" id="QSFO01000003">
    <property type="protein sequence ID" value="RHA56275.1"/>
    <property type="molecule type" value="Genomic_DNA"/>
</dbReference>
<dbReference type="PANTHER" id="PTHR30478">
    <property type="entry name" value="DNA POLYMERASE III SUBUNIT BETA"/>
    <property type="match status" value="1"/>
</dbReference>
<dbReference type="InterPro" id="IPR001001">
    <property type="entry name" value="DNA_polIII_beta"/>
</dbReference>
<reference evidence="16 17" key="1">
    <citation type="submission" date="2018-08" db="EMBL/GenBank/DDBJ databases">
        <title>A genome reference for cultivated species of the human gut microbiota.</title>
        <authorList>
            <person name="Zou Y."/>
            <person name="Xue W."/>
            <person name="Luo G."/>
        </authorList>
    </citation>
    <scope>NUCLEOTIDE SEQUENCE [LARGE SCALE GENOMIC DNA]</scope>
    <source>
        <strain evidence="15 16">AM43-2</strain>
        <strain evidence="14 17">AM44-11BH</strain>
    </source>
</reference>
<dbReference type="GO" id="GO:0005737">
    <property type="term" value="C:cytoplasm"/>
    <property type="evidence" value="ECO:0007669"/>
    <property type="project" value="UniProtKB-SubCell"/>
</dbReference>
<comment type="similarity">
    <text evidence="2 10">Belongs to the beta sliding clamp family.</text>
</comment>
<dbReference type="NCBIfam" id="TIGR00663">
    <property type="entry name" value="dnan"/>
    <property type="match status" value="1"/>
</dbReference>
<keyword evidence="17" id="KW-1185">Reference proteome</keyword>
<keyword evidence="8 10" id="KW-0239">DNA-directed DNA polymerase</keyword>
<dbReference type="GO" id="GO:0006271">
    <property type="term" value="P:DNA strand elongation involved in DNA replication"/>
    <property type="evidence" value="ECO:0007669"/>
    <property type="project" value="TreeGrafter"/>
</dbReference>
<evidence type="ECO:0000259" key="11">
    <source>
        <dbReference type="Pfam" id="PF00712"/>
    </source>
</evidence>
<dbReference type="AlphaFoldDB" id="A0A413S3T1"/>
<dbReference type="RefSeq" id="WP_117971081.1">
    <property type="nucleotide sequence ID" value="NZ_CATWJF010000054.1"/>
</dbReference>
<dbReference type="Pfam" id="PF02767">
    <property type="entry name" value="DNA_pol3_beta_2"/>
    <property type="match status" value="1"/>
</dbReference>
<evidence type="ECO:0000259" key="12">
    <source>
        <dbReference type="Pfam" id="PF02767"/>
    </source>
</evidence>
<dbReference type="Proteomes" id="UP000284598">
    <property type="component" value="Unassembled WGS sequence"/>
</dbReference>
<feature type="domain" description="DNA polymerase III beta sliding clamp N-terminal" evidence="11">
    <location>
        <begin position="1"/>
        <end position="118"/>
    </location>
</feature>
<keyword evidence="5 10" id="KW-0808">Transferase</keyword>
<dbReference type="PIRSF" id="PIRSF000804">
    <property type="entry name" value="DNA_pol_III_b"/>
    <property type="match status" value="1"/>
</dbReference>
<keyword evidence="6 10" id="KW-0548">Nucleotidyltransferase</keyword>
<dbReference type="SUPFAM" id="SSF55979">
    <property type="entry name" value="DNA clamp"/>
    <property type="match status" value="3"/>
</dbReference>
<evidence type="ECO:0000259" key="13">
    <source>
        <dbReference type="Pfam" id="PF02768"/>
    </source>
</evidence>
<dbReference type="Proteomes" id="UP000284779">
    <property type="component" value="Unassembled WGS sequence"/>
</dbReference>
<evidence type="ECO:0000256" key="7">
    <source>
        <dbReference type="ARBA" id="ARBA00022705"/>
    </source>
</evidence>
<dbReference type="CDD" id="cd00140">
    <property type="entry name" value="beta_clamp"/>
    <property type="match status" value="1"/>
</dbReference>
<keyword evidence="4 10" id="KW-0963">Cytoplasm</keyword>
<dbReference type="InterPro" id="IPR022634">
    <property type="entry name" value="DNA_polIII_beta_N"/>
</dbReference>
<evidence type="ECO:0000256" key="5">
    <source>
        <dbReference type="ARBA" id="ARBA00022679"/>
    </source>
</evidence>
<name>A0A413S3T1_9FIRM</name>
<dbReference type="GO" id="GO:0003887">
    <property type="term" value="F:DNA-directed DNA polymerase activity"/>
    <property type="evidence" value="ECO:0007669"/>
    <property type="project" value="UniProtKB-UniRule"/>
</dbReference>
<comment type="subunit">
    <text evidence="10">Forms a ring-shaped head-to-tail homodimer around DNA.</text>
</comment>
<evidence type="ECO:0000313" key="15">
    <source>
        <dbReference type="EMBL" id="RHA56275.1"/>
    </source>
</evidence>
<dbReference type="PANTHER" id="PTHR30478:SF0">
    <property type="entry name" value="BETA SLIDING CLAMP"/>
    <property type="match status" value="1"/>
</dbReference>
<dbReference type="GO" id="GO:0003677">
    <property type="term" value="F:DNA binding"/>
    <property type="evidence" value="ECO:0007669"/>
    <property type="project" value="UniProtKB-UniRule"/>
</dbReference>
<keyword evidence="9" id="KW-0238">DNA-binding</keyword>
<comment type="function">
    <text evidence="10">Confers DNA tethering and processivity to DNA polymerases and other proteins. Acts as a clamp, forming a ring around DNA (a reaction catalyzed by the clamp-loading complex) which diffuses in an ATP-independent manner freely and bidirectionally along dsDNA. Initially characterized for its ability to contact the catalytic subunit of DNA polymerase III (Pol III), a complex, multichain enzyme responsible for most of the replicative synthesis in bacteria; Pol III exhibits 3'-5' exonuclease proofreading activity. The beta chain is required for initiation of replication as well as for processivity of DNA replication.</text>
</comment>
<protein>
    <recommendedName>
        <fullName evidence="3 10">Beta sliding clamp</fullName>
    </recommendedName>
</protein>
<dbReference type="SMART" id="SM00480">
    <property type="entry name" value="POL3Bc"/>
    <property type="match status" value="1"/>
</dbReference>
<dbReference type="InterPro" id="IPR022635">
    <property type="entry name" value="DNA_polIII_beta_C"/>
</dbReference>